<reference evidence="13" key="1">
    <citation type="journal article" date="2013" name="Proc. Natl. Acad. Sci. U.S.A.">
        <title>Improving the coverage of the cyanobacterial phylum using diversity-driven genome sequencing.</title>
        <authorList>
            <person name="Shih P.M."/>
            <person name="Wu D."/>
            <person name="Latifi A."/>
            <person name="Axen S.D."/>
            <person name="Fewer D.P."/>
            <person name="Talla E."/>
            <person name="Calteau A."/>
            <person name="Cai F."/>
            <person name="Tandeau de Marsac N."/>
            <person name="Rippka R."/>
            <person name="Herdman M."/>
            <person name="Sivonen K."/>
            <person name="Coursin T."/>
            <person name="Laurent T."/>
            <person name="Goodwin L."/>
            <person name="Nolan M."/>
            <person name="Davenport K.W."/>
            <person name="Han C.S."/>
            <person name="Rubin E.M."/>
            <person name="Eisen J.A."/>
            <person name="Woyke T."/>
            <person name="Gugger M."/>
            <person name="Kerfeld C.A."/>
        </authorList>
    </citation>
    <scope>NUCLEOTIDE SEQUENCE [LARGE SCALE GENOMIC DNA]</scope>
    <source>
        <strain evidence="13">ATCC 29371 / PCC 7437</strain>
    </source>
</reference>
<evidence type="ECO:0000256" key="3">
    <source>
        <dbReference type="ARBA" id="ARBA00022475"/>
    </source>
</evidence>
<feature type="transmembrane region" description="Helical" evidence="9">
    <location>
        <begin position="177"/>
        <end position="195"/>
    </location>
</feature>
<dbReference type="EMBL" id="CP003653">
    <property type="protein sequence ID" value="AFZ34573.1"/>
    <property type="molecule type" value="Genomic_DNA"/>
</dbReference>
<gene>
    <name evidence="12" type="ordered locus">Sta7437_0993</name>
</gene>
<evidence type="ECO:0000313" key="12">
    <source>
        <dbReference type="EMBL" id="AFZ34573.1"/>
    </source>
</evidence>
<dbReference type="GO" id="GO:0015421">
    <property type="term" value="F:ABC-type oligopeptide transporter activity"/>
    <property type="evidence" value="ECO:0007669"/>
    <property type="project" value="TreeGrafter"/>
</dbReference>
<evidence type="ECO:0000256" key="9">
    <source>
        <dbReference type="SAM" id="Phobius"/>
    </source>
</evidence>
<evidence type="ECO:0000256" key="8">
    <source>
        <dbReference type="ARBA" id="ARBA00023136"/>
    </source>
</evidence>
<dbReference type="InterPro" id="IPR027417">
    <property type="entry name" value="P-loop_NTPase"/>
</dbReference>
<evidence type="ECO:0000259" key="11">
    <source>
        <dbReference type="PROSITE" id="PS50929"/>
    </source>
</evidence>
<dbReference type="Pfam" id="PF00005">
    <property type="entry name" value="ABC_tran"/>
    <property type="match status" value="1"/>
</dbReference>
<keyword evidence="12" id="KW-0378">Hydrolase</keyword>
<dbReference type="SMART" id="SM00382">
    <property type="entry name" value="AAA"/>
    <property type="match status" value="1"/>
</dbReference>
<keyword evidence="4 9" id="KW-0812">Transmembrane</keyword>
<organism evidence="12 13">
    <name type="scientific">Stanieria cyanosphaera (strain ATCC 29371 / PCC 7437)</name>
    <dbReference type="NCBI Taxonomy" id="111780"/>
    <lineage>
        <taxon>Bacteria</taxon>
        <taxon>Bacillati</taxon>
        <taxon>Cyanobacteriota</taxon>
        <taxon>Cyanophyceae</taxon>
        <taxon>Pleurocapsales</taxon>
        <taxon>Dermocarpellaceae</taxon>
        <taxon>Stanieria</taxon>
    </lineage>
</organism>
<feature type="transmembrane region" description="Helical" evidence="9">
    <location>
        <begin position="262"/>
        <end position="284"/>
    </location>
</feature>
<dbReference type="PANTHER" id="PTHR43394:SF1">
    <property type="entry name" value="ATP-BINDING CASSETTE SUB-FAMILY B MEMBER 10, MITOCHONDRIAL"/>
    <property type="match status" value="1"/>
</dbReference>
<accession>K9XPY4</accession>
<feature type="transmembrane region" description="Helical" evidence="9">
    <location>
        <begin position="149"/>
        <end position="171"/>
    </location>
</feature>
<feature type="domain" description="ABC transporter" evidence="10">
    <location>
        <begin position="357"/>
        <end position="597"/>
    </location>
</feature>
<dbReference type="SUPFAM" id="SSF90123">
    <property type="entry name" value="ABC transporter transmembrane region"/>
    <property type="match status" value="1"/>
</dbReference>
<evidence type="ECO:0000313" key="13">
    <source>
        <dbReference type="Proteomes" id="UP000010473"/>
    </source>
</evidence>
<keyword evidence="6" id="KW-0067">ATP-binding</keyword>
<dbReference type="HOGENOM" id="CLU_000604_84_3_3"/>
<dbReference type="InterPro" id="IPR003439">
    <property type="entry name" value="ABC_transporter-like_ATP-bd"/>
</dbReference>
<proteinExistence type="predicted"/>
<dbReference type="STRING" id="111780.Sta7437_0993"/>
<dbReference type="InterPro" id="IPR003593">
    <property type="entry name" value="AAA+_ATPase"/>
</dbReference>
<evidence type="ECO:0000256" key="2">
    <source>
        <dbReference type="ARBA" id="ARBA00022448"/>
    </source>
</evidence>
<name>K9XPY4_STAC7</name>
<dbReference type="PROSITE" id="PS50893">
    <property type="entry name" value="ABC_TRANSPORTER_2"/>
    <property type="match status" value="1"/>
</dbReference>
<keyword evidence="2" id="KW-0813">Transport</keyword>
<keyword evidence="8 9" id="KW-0472">Membrane</keyword>
<dbReference type="AlphaFoldDB" id="K9XPY4"/>
<dbReference type="GO" id="GO:0005524">
    <property type="term" value="F:ATP binding"/>
    <property type="evidence" value="ECO:0007669"/>
    <property type="project" value="UniProtKB-KW"/>
</dbReference>
<evidence type="ECO:0000256" key="4">
    <source>
        <dbReference type="ARBA" id="ARBA00022692"/>
    </source>
</evidence>
<dbReference type="Gene3D" id="3.40.50.300">
    <property type="entry name" value="P-loop containing nucleotide triphosphate hydrolases"/>
    <property type="match status" value="1"/>
</dbReference>
<feature type="transmembrane region" description="Helical" evidence="9">
    <location>
        <begin position="70"/>
        <end position="95"/>
    </location>
</feature>
<dbReference type="PROSITE" id="PS50929">
    <property type="entry name" value="ABC_TM1F"/>
    <property type="match status" value="1"/>
</dbReference>
<dbReference type="InterPro" id="IPR036640">
    <property type="entry name" value="ABC1_TM_sf"/>
</dbReference>
<dbReference type="PANTHER" id="PTHR43394">
    <property type="entry name" value="ATP-DEPENDENT PERMEASE MDL1, MITOCHONDRIAL"/>
    <property type="match status" value="1"/>
</dbReference>
<evidence type="ECO:0000256" key="7">
    <source>
        <dbReference type="ARBA" id="ARBA00022989"/>
    </source>
</evidence>
<dbReference type="OrthoDB" id="9762790at2"/>
<dbReference type="KEGG" id="scs:Sta7437_0993"/>
<dbReference type="InterPro" id="IPR011527">
    <property type="entry name" value="ABC1_TM_dom"/>
</dbReference>
<dbReference type="RefSeq" id="WP_015192246.1">
    <property type="nucleotide sequence ID" value="NC_019748.1"/>
</dbReference>
<keyword evidence="3" id="KW-1003">Cell membrane</keyword>
<feature type="transmembrane region" description="Helical" evidence="9">
    <location>
        <begin position="21"/>
        <end position="50"/>
    </location>
</feature>
<keyword evidence="5" id="KW-0547">Nucleotide-binding</keyword>
<dbReference type="EC" id="3.6.3.44" evidence="12"/>
<evidence type="ECO:0000259" key="10">
    <source>
        <dbReference type="PROSITE" id="PS50893"/>
    </source>
</evidence>
<dbReference type="Gene3D" id="1.20.1560.10">
    <property type="entry name" value="ABC transporter type 1, transmembrane domain"/>
    <property type="match status" value="1"/>
</dbReference>
<dbReference type="PATRIC" id="fig|111780.3.peg.1034"/>
<sequence length="603" mass="67977">MNQSLKQKLKGVFRFLPALRLVWQASPVWTTTHVVLIIIQGIIPIILLYLTKLIIDTVTVSVTTTNKESLFQKLVFFIILTGVATLINVFCSAIGELVKTAQSRKVTDYMSSILHAKSIEVDLEYYENPQYFDTLQRAQQEAIYRPNIILGNLVWVAQNFISLVTMVGLLLSLHWGIGGILFVAAIPSVLVRIKFTEILFHWQRKQTAMERQGQYLSWLLTGDNFAKEIRLFNLGNIFSQQYDTLRKKLYQENLNISTKRSFANVAAQSLAALLMLAAYSYIIYQAFLGIIRIGDLVIYREALQRGQSALTGLLGSLSSLYEDNLFLSNLYEFLDLKPNIVQPANPKPVPKPIQKGIVFERVSFQYANSQRQAIKDINLTLGAGEVIALVGENGSGKTTLIKLLCRLYEPTSGNITVDGINLNQLDTTAWRREVSVIFQDYVKYHFTAAENIRLGNVEIPANDQSVVSAAMLSGAHDVITRLPQSYHTVLGKLFNQGEELSIGQWQKVALARAFLRKSQIIVLDEPTSAMDPKAEYEVFENFRQLIKGQAAILISHRLSTVKMADRIYVMDQGSIVESGTHEELIQLQGSYAYLFETQAQNYR</sequence>
<dbReference type="GO" id="GO:0016887">
    <property type="term" value="F:ATP hydrolysis activity"/>
    <property type="evidence" value="ECO:0007669"/>
    <property type="project" value="InterPro"/>
</dbReference>
<keyword evidence="13" id="KW-1185">Reference proteome</keyword>
<dbReference type="InterPro" id="IPR039421">
    <property type="entry name" value="Type_1_exporter"/>
</dbReference>
<keyword evidence="7 9" id="KW-1133">Transmembrane helix</keyword>
<dbReference type="eggNOG" id="COG1132">
    <property type="taxonomic scope" value="Bacteria"/>
</dbReference>
<dbReference type="FunFam" id="3.40.50.300:FF:000221">
    <property type="entry name" value="Multidrug ABC transporter ATP-binding protein"/>
    <property type="match status" value="1"/>
</dbReference>
<evidence type="ECO:0000256" key="1">
    <source>
        <dbReference type="ARBA" id="ARBA00004651"/>
    </source>
</evidence>
<evidence type="ECO:0000256" key="6">
    <source>
        <dbReference type="ARBA" id="ARBA00022840"/>
    </source>
</evidence>
<dbReference type="Proteomes" id="UP000010473">
    <property type="component" value="Chromosome"/>
</dbReference>
<evidence type="ECO:0000256" key="5">
    <source>
        <dbReference type="ARBA" id="ARBA00022741"/>
    </source>
</evidence>
<comment type="subcellular location">
    <subcellularLocation>
        <location evidence="1">Cell membrane</location>
        <topology evidence="1">Multi-pass membrane protein</topology>
    </subcellularLocation>
</comment>
<dbReference type="SUPFAM" id="SSF52540">
    <property type="entry name" value="P-loop containing nucleoside triphosphate hydrolases"/>
    <property type="match status" value="1"/>
</dbReference>
<dbReference type="GO" id="GO:0005886">
    <property type="term" value="C:plasma membrane"/>
    <property type="evidence" value="ECO:0007669"/>
    <property type="project" value="UniProtKB-SubCell"/>
</dbReference>
<feature type="domain" description="ABC transmembrane type-1" evidence="11">
    <location>
        <begin position="34"/>
        <end position="322"/>
    </location>
</feature>
<protein>
    <submittedName>
        <fullName evidence="12">Xenobiotic-transporting ATPase</fullName>
        <ecNumber evidence="12">3.6.3.44</ecNumber>
    </submittedName>
</protein>